<evidence type="ECO:0000313" key="13">
    <source>
        <dbReference type="Proteomes" id="UP001229955"/>
    </source>
</evidence>
<proteinExistence type="inferred from homology"/>
<dbReference type="Gene3D" id="3.20.20.70">
    <property type="entry name" value="Aldolase class I"/>
    <property type="match status" value="1"/>
</dbReference>
<dbReference type="RefSeq" id="WP_367885193.1">
    <property type="nucleotide sequence ID" value="NZ_CP130612.1"/>
</dbReference>
<feature type="domain" description="N-(5'phosphoribosyl) anthranilate isomerase (PRAI)" evidence="10">
    <location>
        <begin position="5"/>
        <end position="209"/>
    </location>
</feature>
<reference evidence="11" key="1">
    <citation type="submission" date="2023-07" db="EMBL/GenBank/DDBJ databases">
        <authorList>
            <person name="Haufschild T."/>
            <person name="Kallscheuer N."/>
            <person name="Hammer J."/>
            <person name="Kohn T."/>
            <person name="Kabuu M."/>
            <person name="Jogler M."/>
            <person name="Wohfarth N."/>
            <person name="Heuer A."/>
            <person name="Rohde M."/>
            <person name="van Teeseling M.C.F."/>
            <person name="Jogler C."/>
        </authorList>
    </citation>
    <scope>NUCLEOTIDE SEQUENCE</scope>
    <source>
        <strain evidence="11">Strain 138</strain>
        <strain evidence="12">Strain 318</strain>
    </source>
</reference>
<name>A0AA49JUM9_9BACT</name>
<dbReference type="PANTHER" id="PTHR42894">
    <property type="entry name" value="N-(5'-PHOSPHORIBOSYL)ANTHRANILATE ISOMERASE"/>
    <property type="match status" value="1"/>
</dbReference>
<dbReference type="EMBL" id="CP130612">
    <property type="protein sequence ID" value="WKW12316.1"/>
    <property type="molecule type" value="Genomic_DNA"/>
</dbReference>
<evidence type="ECO:0000313" key="12">
    <source>
        <dbReference type="EMBL" id="WKW15223.1"/>
    </source>
</evidence>
<evidence type="ECO:0000256" key="6">
    <source>
        <dbReference type="ARBA" id="ARBA00022822"/>
    </source>
</evidence>
<dbReference type="AlphaFoldDB" id="A0AA49JUM9"/>
<keyword evidence="6 9" id="KW-0822">Tryptophan biosynthesis</keyword>
<evidence type="ECO:0000313" key="11">
    <source>
        <dbReference type="EMBL" id="WKW12316.1"/>
    </source>
</evidence>
<dbReference type="InterPro" id="IPR044643">
    <property type="entry name" value="TrpF_fam"/>
</dbReference>
<dbReference type="CDD" id="cd00405">
    <property type="entry name" value="PRAI"/>
    <property type="match status" value="1"/>
</dbReference>
<evidence type="ECO:0000256" key="3">
    <source>
        <dbReference type="ARBA" id="ARBA00012572"/>
    </source>
</evidence>
<comment type="catalytic activity">
    <reaction evidence="1 9">
        <text>N-(5-phospho-beta-D-ribosyl)anthranilate = 1-(2-carboxyphenylamino)-1-deoxy-D-ribulose 5-phosphate</text>
        <dbReference type="Rhea" id="RHEA:21540"/>
        <dbReference type="ChEBI" id="CHEBI:18277"/>
        <dbReference type="ChEBI" id="CHEBI:58613"/>
        <dbReference type="EC" id="5.3.1.24"/>
    </reaction>
</comment>
<keyword evidence="7 9" id="KW-0057">Aromatic amino acid biosynthesis</keyword>
<sequence>MAEVKFCGLTRSVDAAEAVRLGAAFAGVIFAGGPRLLDPTRASEVLSPTVGSGTRRVGVFGAQGVDEVLAIARAAALEVVQLSYGESREHRVGLRAAFDGRVWAVKHVSDVRDVEAAADWYGDGIDAIVLDAAVPGQLGGTGVALDWTAVAPAVARLRRRGRVVLAGGLRPENVATALRTVPADIVDVSSGVESAPGIKDPERMRAFAETVRAHEVQ</sequence>
<accession>A0AA49JUM9</accession>
<evidence type="ECO:0000256" key="1">
    <source>
        <dbReference type="ARBA" id="ARBA00001164"/>
    </source>
</evidence>
<dbReference type="PANTHER" id="PTHR42894:SF1">
    <property type="entry name" value="N-(5'-PHOSPHORIBOSYL)ANTHRANILATE ISOMERASE"/>
    <property type="match status" value="1"/>
</dbReference>
<evidence type="ECO:0000256" key="4">
    <source>
        <dbReference type="ARBA" id="ARBA00022272"/>
    </source>
</evidence>
<evidence type="ECO:0000256" key="7">
    <source>
        <dbReference type="ARBA" id="ARBA00023141"/>
    </source>
</evidence>
<dbReference type="GO" id="GO:0000162">
    <property type="term" value="P:L-tryptophan biosynthetic process"/>
    <property type="evidence" value="ECO:0007669"/>
    <property type="project" value="UniProtKB-UniRule"/>
</dbReference>
<evidence type="ECO:0000259" key="10">
    <source>
        <dbReference type="Pfam" id="PF00697"/>
    </source>
</evidence>
<dbReference type="Proteomes" id="UP001229955">
    <property type="component" value="Chromosome"/>
</dbReference>
<protein>
    <recommendedName>
        <fullName evidence="4 9">N-(5'-phosphoribosyl)anthranilate isomerase</fullName>
        <shortName evidence="9">PRAI</shortName>
        <ecNumber evidence="3 9">5.3.1.24</ecNumber>
    </recommendedName>
</protein>
<dbReference type="InterPro" id="IPR011060">
    <property type="entry name" value="RibuloseP-bd_barrel"/>
</dbReference>
<evidence type="ECO:0000256" key="8">
    <source>
        <dbReference type="ARBA" id="ARBA00023235"/>
    </source>
</evidence>
<keyword evidence="5 9" id="KW-0028">Amino-acid biosynthesis</keyword>
<comment type="pathway">
    <text evidence="2 9">Amino-acid biosynthesis; L-tryptophan biosynthesis; L-tryptophan from chorismate: step 3/5.</text>
</comment>
<keyword evidence="8 9" id="KW-0413">Isomerase</keyword>
<organism evidence="11">
    <name type="scientific">Pseudogemmatithrix spongiicola</name>
    <dbReference type="NCBI Taxonomy" id="3062599"/>
    <lineage>
        <taxon>Bacteria</taxon>
        <taxon>Pseudomonadati</taxon>
        <taxon>Gemmatimonadota</taxon>
        <taxon>Gemmatimonadia</taxon>
        <taxon>Gemmatimonadales</taxon>
        <taxon>Gemmatimonadaceae</taxon>
        <taxon>Pseudogemmatithrix</taxon>
    </lineage>
</organism>
<accession>A0AA49Q723</accession>
<dbReference type="Pfam" id="PF00697">
    <property type="entry name" value="PRAI"/>
    <property type="match status" value="1"/>
</dbReference>
<dbReference type="EMBL" id="CP130613">
    <property type="protein sequence ID" value="WKW15223.1"/>
    <property type="molecule type" value="Genomic_DNA"/>
</dbReference>
<gene>
    <name evidence="9" type="primary">trpF</name>
    <name evidence="11" type="ORF">Strain138_001600</name>
    <name evidence="12" type="ORF">Strain318_001599</name>
</gene>
<dbReference type="HAMAP" id="MF_00135">
    <property type="entry name" value="PRAI"/>
    <property type="match status" value="1"/>
</dbReference>
<evidence type="ECO:0000256" key="9">
    <source>
        <dbReference type="HAMAP-Rule" id="MF_00135"/>
    </source>
</evidence>
<dbReference type="GO" id="GO:0004640">
    <property type="term" value="F:phosphoribosylanthranilate isomerase activity"/>
    <property type="evidence" value="ECO:0007669"/>
    <property type="project" value="UniProtKB-UniRule"/>
</dbReference>
<keyword evidence="13" id="KW-1185">Reference proteome</keyword>
<dbReference type="EC" id="5.3.1.24" evidence="3 9"/>
<dbReference type="InterPro" id="IPR001240">
    <property type="entry name" value="PRAI_dom"/>
</dbReference>
<dbReference type="InterPro" id="IPR013785">
    <property type="entry name" value="Aldolase_TIM"/>
</dbReference>
<dbReference type="KEGG" id="pspc:Strain318_001599"/>
<evidence type="ECO:0000256" key="5">
    <source>
        <dbReference type="ARBA" id="ARBA00022605"/>
    </source>
</evidence>
<dbReference type="SUPFAM" id="SSF51366">
    <property type="entry name" value="Ribulose-phoshate binding barrel"/>
    <property type="match status" value="1"/>
</dbReference>
<evidence type="ECO:0000256" key="2">
    <source>
        <dbReference type="ARBA" id="ARBA00004664"/>
    </source>
</evidence>
<comment type="similarity">
    <text evidence="9">Belongs to the TrpF family.</text>
</comment>